<evidence type="ECO:0000259" key="2">
    <source>
        <dbReference type="PROSITE" id="PS50024"/>
    </source>
</evidence>
<feature type="region of interest" description="Disordered" evidence="1">
    <location>
        <begin position="1"/>
        <end position="20"/>
    </location>
</feature>
<feature type="compositionally biased region" description="Polar residues" evidence="1">
    <location>
        <begin position="187"/>
        <end position="196"/>
    </location>
</feature>
<name>A0AAD7X1A3_9TELE</name>
<dbReference type="AlphaFoldDB" id="A0AAD7X1A3"/>
<feature type="region of interest" description="Disordered" evidence="1">
    <location>
        <begin position="187"/>
        <end position="211"/>
    </location>
</feature>
<protein>
    <recommendedName>
        <fullName evidence="2">SEA domain-containing protein</fullName>
    </recommendedName>
</protein>
<dbReference type="Pfam" id="PF01390">
    <property type="entry name" value="SEA"/>
    <property type="match status" value="1"/>
</dbReference>
<dbReference type="PROSITE" id="PS50024">
    <property type="entry name" value="SEA"/>
    <property type="match status" value="1"/>
</dbReference>
<dbReference type="InterPro" id="IPR036364">
    <property type="entry name" value="SEA_dom_sf"/>
</dbReference>
<evidence type="ECO:0000313" key="4">
    <source>
        <dbReference type="Proteomes" id="UP001221898"/>
    </source>
</evidence>
<dbReference type="Proteomes" id="UP001221898">
    <property type="component" value="Unassembled WGS sequence"/>
</dbReference>
<feature type="compositionally biased region" description="Polar residues" evidence="1">
    <location>
        <begin position="278"/>
        <end position="291"/>
    </location>
</feature>
<feature type="region of interest" description="Disordered" evidence="1">
    <location>
        <begin position="274"/>
        <end position="293"/>
    </location>
</feature>
<feature type="domain" description="SEA" evidence="2">
    <location>
        <begin position="292"/>
        <end position="405"/>
    </location>
</feature>
<dbReference type="EMBL" id="JAINUG010000006">
    <property type="protein sequence ID" value="KAJ8416488.1"/>
    <property type="molecule type" value="Genomic_DNA"/>
</dbReference>
<accession>A0AAD7X1A3</accession>
<dbReference type="SUPFAM" id="SSF82671">
    <property type="entry name" value="SEA domain"/>
    <property type="match status" value="1"/>
</dbReference>
<evidence type="ECO:0000256" key="1">
    <source>
        <dbReference type="SAM" id="MobiDB-lite"/>
    </source>
</evidence>
<comment type="caution">
    <text evidence="3">The sequence shown here is derived from an EMBL/GenBank/DDBJ whole genome shotgun (WGS) entry which is preliminary data.</text>
</comment>
<sequence>MRIHTAIAPPSGPSTTTITTAPTTSNATLVPLPTSINSVLVTTPNFSTTMTPKPFNTMPATALVSSASTFTSRIPMDRTTSKRISSTRINIHSLLRTSSQTSASESITSIPTTMTSSSTALATVGFFASGAPLISPAPKTTPPTASDTITIPADSTLKTIPIDTAPTTTNNTSTQTTTSVLITQPLRTIPYPSSGTSDKKQAEPHPSPAPTKRTIVFFTHAPKLVVVSPIQFQYPVVIHETISAMSSAGTLTQNSSSNVNTTNAATINAVHATGVKPTDTQSPNTMTTGASRGSEGTLALQLRISRDFISAYLDPNTPEHMELARNVTAEVSHVFRIRYPNTFVRCEVHGFWNGSVVVNMTLTFQSQEVVPNSSTVVAYLSEAVNTGQSLLDVIPDSIIVWETSRSTTTAPVSEV</sequence>
<reference evidence="3" key="1">
    <citation type="journal article" date="2023" name="Science">
        <title>Genome structures resolve the early diversification of teleost fishes.</title>
        <authorList>
            <person name="Parey E."/>
            <person name="Louis A."/>
            <person name="Montfort J."/>
            <person name="Bouchez O."/>
            <person name="Roques C."/>
            <person name="Iampietro C."/>
            <person name="Lluch J."/>
            <person name="Castinel A."/>
            <person name="Donnadieu C."/>
            <person name="Desvignes T."/>
            <person name="Floi Bucao C."/>
            <person name="Jouanno E."/>
            <person name="Wen M."/>
            <person name="Mejri S."/>
            <person name="Dirks R."/>
            <person name="Jansen H."/>
            <person name="Henkel C."/>
            <person name="Chen W.J."/>
            <person name="Zahm M."/>
            <person name="Cabau C."/>
            <person name="Klopp C."/>
            <person name="Thompson A.W."/>
            <person name="Robinson-Rechavi M."/>
            <person name="Braasch I."/>
            <person name="Lecointre G."/>
            <person name="Bobe J."/>
            <person name="Postlethwait J.H."/>
            <person name="Berthelot C."/>
            <person name="Roest Crollius H."/>
            <person name="Guiguen Y."/>
        </authorList>
    </citation>
    <scope>NUCLEOTIDE SEQUENCE</scope>
    <source>
        <strain evidence="3">NC1722</strain>
    </source>
</reference>
<organism evidence="3 4">
    <name type="scientific">Aldrovandia affinis</name>
    <dbReference type="NCBI Taxonomy" id="143900"/>
    <lineage>
        <taxon>Eukaryota</taxon>
        <taxon>Metazoa</taxon>
        <taxon>Chordata</taxon>
        <taxon>Craniata</taxon>
        <taxon>Vertebrata</taxon>
        <taxon>Euteleostomi</taxon>
        <taxon>Actinopterygii</taxon>
        <taxon>Neopterygii</taxon>
        <taxon>Teleostei</taxon>
        <taxon>Notacanthiformes</taxon>
        <taxon>Halosauridae</taxon>
        <taxon>Aldrovandia</taxon>
    </lineage>
</organism>
<keyword evidence="4" id="KW-1185">Reference proteome</keyword>
<gene>
    <name evidence="3" type="ORF">AAFF_G00357760</name>
</gene>
<dbReference type="InterPro" id="IPR000082">
    <property type="entry name" value="SEA_dom"/>
</dbReference>
<evidence type="ECO:0000313" key="3">
    <source>
        <dbReference type="EMBL" id="KAJ8416488.1"/>
    </source>
</evidence>
<dbReference type="Gene3D" id="3.30.70.960">
    <property type="entry name" value="SEA domain"/>
    <property type="match status" value="1"/>
</dbReference>
<proteinExistence type="predicted"/>